<reference evidence="2 3" key="2">
    <citation type="journal article" date="2016" name="Genome Announc.">
        <title>Draft Genome Sequence of Erythromycin- and Oxytetracycline-Sensitive Nocardia seriolae Strain U-1 (NBRC 110359).</title>
        <authorList>
            <person name="Imajoh M."/>
            <person name="Sukeda M."/>
            <person name="Shimizu M."/>
            <person name="Yamane J."/>
            <person name="Ohnishi K."/>
            <person name="Oshima S."/>
        </authorList>
    </citation>
    <scope>NUCLEOTIDE SEQUENCE [LARGE SCALE GENOMIC DNA]</scope>
    <source>
        <strain evidence="2 3">U-1</strain>
    </source>
</reference>
<dbReference type="Proteomes" id="UP000037179">
    <property type="component" value="Unassembled WGS sequence"/>
</dbReference>
<keyword evidence="3" id="KW-1185">Reference proteome</keyword>
<dbReference type="RefSeq" id="WP_052086306.1">
    <property type="nucleotide sequence ID" value="NZ_AP017900.1"/>
</dbReference>
<evidence type="ECO:0000313" key="4">
    <source>
        <dbReference type="Proteomes" id="UP000180166"/>
    </source>
</evidence>
<dbReference type="EMBL" id="CP017839">
    <property type="protein sequence ID" value="APA96387.1"/>
    <property type="molecule type" value="Genomic_DNA"/>
</dbReference>
<sequence length="119" mass="13495">MLPEHLDPDALLWDLHRRIVPENLPAAPTLVEFRFPEHGPRPYYLLARRPDVTVCDEDGGHPVALRIEADLDALTRYWLGEVGWSHLLRADLITLTGPSTLRRAFPTWFSGYLLAAKSA</sequence>
<accession>A0ABC9YSQ6</accession>
<organism evidence="2 3">
    <name type="scientific">Nocardia seriolae</name>
    <dbReference type="NCBI Taxonomy" id="37332"/>
    <lineage>
        <taxon>Bacteria</taxon>
        <taxon>Bacillati</taxon>
        <taxon>Actinomycetota</taxon>
        <taxon>Actinomycetes</taxon>
        <taxon>Mycobacteriales</taxon>
        <taxon>Nocardiaceae</taxon>
        <taxon>Nocardia</taxon>
    </lineage>
</organism>
<name>A0ABC9YSQ6_9NOCA</name>
<gene>
    <name evidence="1" type="ORF">NS506_02321</name>
    <name evidence="2" type="ORF">NSK11_contig00036-0046</name>
</gene>
<dbReference type="AlphaFoldDB" id="A0ABC9YSQ6"/>
<dbReference type="EMBL" id="BBYQ01000036">
    <property type="protein sequence ID" value="GAP28457.1"/>
    <property type="molecule type" value="Genomic_DNA"/>
</dbReference>
<reference evidence="1 4" key="3">
    <citation type="submission" date="2016-10" db="EMBL/GenBank/DDBJ databases">
        <title>Genome sequence of Nocardia seriolae strain EM150506, isolated from Anguila japonica.</title>
        <authorList>
            <person name="Han H.-J."/>
        </authorList>
    </citation>
    <scope>NUCLEOTIDE SEQUENCE [LARGE SCALE GENOMIC DNA]</scope>
    <source>
        <strain evidence="1 4">EM150506</strain>
    </source>
</reference>
<reference evidence="3" key="1">
    <citation type="submission" date="2015-07" db="EMBL/GenBank/DDBJ databases">
        <title>Nocardia seriolae U-1 whole genome shotgun sequence.</title>
        <authorList>
            <person name="Imajoh M."/>
            <person name="Fukumoto Y."/>
            <person name="Sukeda M."/>
            <person name="Yamane J."/>
            <person name="Yamasaki K."/>
            <person name="Shimizu M."/>
            <person name="Ohnishi K."/>
            <person name="Oshima S."/>
        </authorList>
    </citation>
    <scope>NUCLEOTIDE SEQUENCE [LARGE SCALE GENOMIC DNA]</scope>
    <source>
        <strain evidence="3">U-1</strain>
    </source>
</reference>
<evidence type="ECO:0000313" key="3">
    <source>
        <dbReference type="Proteomes" id="UP000037179"/>
    </source>
</evidence>
<evidence type="ECO:0000313" key="2">
    <source>
        <dbReference type="EMBL" id="GAP28457.1"/>
    </source>
</evidence>
<dbReference type="Proteomes" id="UP000180166">
    <property type="component" value="Chromosome"/>
</dbReference>
<evidence type="ECO:0000313" key="1">
    <source>
        <dbReference type="EMBL" id="APA96387.1"/>
    </source>
</evidence>
<dbReference type="GeneID" id="93373055"/>
<protein>
    <submittedName>
        <fullName evidence="2">HxlR family transcriptional regulator</fullName>
    </submittedName>
</protein>
<dbReference type="KEGG" id="nsr:NS506_02321"/>
<proteinExistence type="predicted"/>